<organism evidence="3 4">
    <name type="scientific">Thermogemmata fonticola</name>
    <dbReference type="NCBI Taxonomy" id="2755323"/>
    <lineage>
        <taxon>Bacteria</taxon>
        <taxon>Pseudomonadati</taxon>
        <taxon>Planctomycetota</taxon>
        <taxon>Planctomycetia</taxon>
        <taxon>Gemmatales</taxon>
        <taxon>Gemmataceae</taxon>
        <taxon>Thermogemmata</taxon>
    </lineage>
</organism>
<evidence type="ECO:0000256" key="1">
    <source>
        <dbReference type="SAM" id="Phobius"/>
    </source>
</evidence>
<protein>
    <submittedName>
        <fullName evidence="3">Pilus assembly protein</fullName>
    </submittedName>
</protein>
<proteinExistence type="predicted"/>
<dbReference type="InterPro" id="IPR012495">
    <property type="entry name" value="TadE-like_dom"/>
</dbReference>
<dbReference type="Pfam" id="PF07811">
    <property type="entry name" value="TadE"/>
    <property type="match status" value="1"/>
</dbReference>
<keyword evidence="1" id="KW-1133">Transmembrane helix</keyword>
<feature type="transmembrane region" description="Helical" evidence="1">
    <location>
        <begin position="28"/>
        <end position="49"/>
    </location>
</feature>
<dbReference type="EMBL" id="JACEFB010000010">
    <property type="protein sequence ID" value="MBA2227109.1"/>
    <property type="molecule type" value="Genomic_DNA"/>
</dbReference>
<keyword evidence="4" id="KW-1185">Reference proteome</keyword>
<dbReference type="AlphaFoldDB" id="A0A7V9ACK4"/>
<keyword evidence="1" id="KW-0472">Membrane</keyword>
<accession>A0A7V9ACK4</accession>
<dbReference type="RefSeq" id="WP_194538885.1">
    <property type="nucleotide sequence ID" value="NZ_JACEFB010000010.1"/>
</dbReference>
<feature type="domain" description="TadE-like" evidence="2">
    <location>
        <begin position="20"/>
        <end position="62"/>
    </location>
</feature>
<reference evidence="3 4" key="1">
    <citation type="submission" date="2020-07" db="EMBL/GenBank/DDBJ databases">
        <title>Thermogemmata thermophila gen. nov., sp. nov., a novel moderate thermophilic planctomycete from a Kamchatka hot spring.</title>
        <authorList>
            <person name="Elcheninov A.G."/>
            <person name="Podosokorskaya O.A."/>
            <person name="Kovaleva O.L."/>
            <person name="Novikov A."/>
            <person name="Bonch-Osmolovskaya E.A."/>
            <person name="Toshchakov S.V."/>
            <person name="Kublanov I.V."/>
        </authorList>
    </citation>
    <scope>NUCLEOTIDE SEQUENCE [LARGE SCALE GENOMIC DNA]</scope>
    <source>
        <strain evidence="3 4">2918</strain>
    </source>
</reference>
<sequence length="143" mass="15092">MTRSSARWDEFGARRQVRRGSTAVETLLVLPLLLAVAAGLVGLADLLVAEQLVGEASVRAARVAALGGDETEVRQVVAAVLGPTRAARAQVIIGRPDGQPSPIAPGEPLEVRVEISVRDATMTWLVPAPPSELLIGRSIMLKE</sequence>
<evidence type="ECO:0000313" key="4">
    <source>
        <dbReference type="Proteomes" id="UP000542342"/>
    </source>
</evidence>
<gene>
    <name evidence="3" type="ORF">H0921_13180</name>
</gene>
<name>A0A7V9ACK4_9BACT</name>
<evidence type="ECO:0000259" key="2">
    <source>
        <dbReference type="Pfam" id="PF07811"/>
    </source>
</evidence>
<keyword evidence="1" id="KW-0812">Transmembrane</keyword>
<evidence type="ECO:0000313" key="3">
    <source>
        <dbReference type="EMBL" id="MBA2227109.1"/>
    </source>
</evidence>
<dbReference type="Proteomes" id="UP000542342">
    <property type="component" value="Unassembled WGS sequence"/>
</dbReference>
<comment type="caution">
    <text evidence="3">The sequence shown here is derived from an EMBL/GenBank/DDBJ whole genome shotgun (WGS) entry which is preliminary data.</text>
</comment>